<keyword evidence="15" id="KW-1185">Reference proteome</keyword>
<dbReference type="PRINTS" id="PR00723">
    <property type="entry name" value="SUBTILISIN"/>
</dbReference>
<dbReference type="InterPro" id="IPR041469">
    <property type="entry name" value="Subtilisin-like_FN3"/>
</dbReference>
<comment type="similarity">
    <text evidence="1 8">Belongs to the peptidase S8 family.</text>
</comment>
<evidence type="ECO:0000256" key="7">
    <source>
        <dbReference type="PIRSR" id="PIRSR615500-1"/>
    </source>
</evidence>
<evidence type="ECO:0000256" key="5">
    <source>
        <dbReference type="ARBA" id="ARBA00022825"/>
    </source>
</evidence>
<dbReference type="GO" id="GO:0004252">
    <property type="term" value="F:serine-type endopeptidase activity"/>
    <property type="evidence" value="ECO:0007669"/>
    <property type="project" value="UniProtKB-UniRule"/>
</dbReference>
<dbReference type="InterPro" id="IPR036852">
    <property type="entry name" value="Peptidase_S8/S53_dom_sf"/>
</dbReference>
<keyword evidence="4 8" id="KW-0378">Hydrolase</keyword>
<dbReference type="Gene3D" id="3.40.50.200">
    <property type="entry name" value="Peptidase S8/S53 domain"/>
    <property type="match status" value="1"/>
</dbReference>
<evidence type="ECO:0000256" key="6">
    <source>
        <dbReference type="ARBA" id="ARBA00023180"/>
    </source>
</evidence>
<feature type="active site" description="Charge relay system" evidence="7 8">
    <location>
        <position position="119"/>
    </location>
</feature>
<evidence type="ECO:0000256" key="9">
    <source>
        <dbReference type="SAM" id="MobiDB-lite"/>
    </source>
</evidence>
<dbReference type="EMBL" id="LR743596">
    <property type="protein sequence ID" value="CAA2625261.1"/>
    <property type="molecule type" value="Genomic_DNA"/>
</dbReference>
<feature type="domain" description="PA" evidence="11">
    <location>
        <begin position="320"/>
        <end position="415"/>
    </location>
</feature>
<feature type="region of interest" description="Disordered" evidence="9">
    <location>
        <begin position="167"/>
        <end position="188"/>
    </location>
</feature>
<dbReference type="PROSITE" id="PS51892">
    <property type="entry name" value="SUBTILASE"/>
    <property type="match status" value="1"/>
</dbReference>
<gene>
    <name evidence="14" type="ORF">SI7747_09011032</name>
</gene>
<dbReference type="SUPFAM" id="SSF52743">
    <property type="entry name" value="Subtilisin-like"/>
    <property type="match status" value="1"/>
</dbReference>
<dbReference type="Pfam" id="PF05922">
    <property type="entry name" value="Inhibitor_I9"/>
    <property type="match status" value="1"/>
</dbReference>
<keyword evidence="2 8" id="KW-0645">Protease</keyword>
<dbReference type="InterPro" id="IPR046450">
    <property type="entry name" value="PA_dom_sf"/>
</dbReference>
<dbReference type="InterPro" id="IPR015500">
    <property type="entry name" value="Peptidase_S8_subtilisin-rel"/>
</dbReference>
<dbReference type="Gene3D" id="2.60.40.2310">
    <property type="match status" value="1"/>
</dbReference>
<dbReference type="GO" id="GO:0006508">
    <property type="term" value="P:proteolysis"/>
    <property type="evidence" value="ECO:0007669"/>
    <property type="project" value="UniProtKB-KW"/>
</dbReference>
<dbReference type="Gene3D" id="3.30.70.80">
    <property type="entry name" value="Peptidase S8 propeptide/proteinase inhibitor I9"/>
    <property type="match status" value="1"/>
</dbReference>
<dbReference type="FunFam" id="3.50.30.30:FF:000005">
    <property type="entry name" value="subtilisin-like protease SBT1.5"/>
    <property type="match status" value="1"/>
</dbReference>
<dbReference type="FunFam" id="2.60.40.2310:FF:000001">
    <property type="entry name" value="Subtilisin-like protease SBT1.5"/>
    <property type="match status" value="1"/>
</dbReference>
<dbReference type="Pfam" id="PF02225">
    <property type="entry name" value="PA"/>
    <property type="match status" value="1"/>
</dbReference>
<dbReference type="InterPro" id="IPR010259">
    <property type="entry name" value="S8pro/Inhibitor_I9"/>
</dbReference>
<evidence type="ECO:0000259" key="11">
    <source>
        <dbReference type="Pfam" id="PF02225"/>
    </source>
</evidence>
<dbReference type="InterPro" id="IPR045051">
    <property type="entry name" value="SBT"/>
</dbReference>
<evidence type="ECO:0000256" key="4">
    <source>
        <dbReference type="ARBA" id="ARBA00022801"/>
    </source>
</evidence>
<evidence type="ECO:0000313" key="15">
    <source>
        <dbReference type="Proteomes" id="UP001189122"/>
    </source>
</evidence>
<dbReference type="PANTHER" id="PTHR10795">
    <property type="entry name" value="PROPROTEIN CONVERTASE SUBTILISIN/KEXIN"/>
    <property type="match status" value="1"/>
</dbReference>
<dbReference type="PROSITE" id="PS00138">
    <property type="entry name" value="SUBTILASE_SER"/>
    <property type="match status" value="1"/>
</dbReference>
<reference evidence="14 15" key="1">
    <citation type="submission" date="2019-12" db="EMBL/GenBank/DDBJ databases">
        <authorList>
            <person name="Scholz U."/>
            <person name="Mascher M."/>
            <person name="Fiebig A."/>
        </authorList>
    </citation>
    <scope>NUCLEOTIDE SEQUENCE</scope>
</reference>
<feature type="active site" description="Charge relay system" evidence="8">
    <location>
        <position position="167"/>
    </location>
</feature>
<dbReference type="InterPro" id="IPR000209">
    <property type="entry name" value="Peptidase_S8/S53_dom"/>
</dbReference>
<evidence type="ECO:0000256" key="2">
    <source>
        <dbReference type="ARBA" id="ARBA00022670"/>
    </source>
</evidence>
<feature type="domain" description="Inhibitor I9" evidence="12">
    <location>
        <begin position="5"/>
        <end position="73"/>
    </location>
</feature>
<feature type="domain" description="Peptidase S8/S53" evidence="10">
    <location>
        <begin position="111"/>
        <end position="559"/>
    </location>
</feature>
<evidence type="ECO:0000259" key="13">
    <source>
        <dbReference type="Pfam" id="PF17766"/>
    </source>
</evidence>
<dbReference type="Gene3D" id="3.50.30.30">
    <property type="match status" value="1"/>
</dbReference>
<feature type="active site" description="Charge relay system" evidence="7">
    <location>
        <position position="170"/>
    </location>
</feature>
<evidence type="ECO:0000259" key="12">
    <source>
        <dbReference type="Pfam" id="PF05922"/>
    </source>
</evidence>
<name>A0A7I8J5H0_SPIIN</name>
<protein>
    <submittedName>
        <fullName evidence="14">Uncharacterized protein</fullName>
    </submittedName>
</protein>
<evidence type="ECO:0000256" key="8">
    <source>
        <dbReference type="PROSITE-ProRule" id="PRU01240"/>
    </source>
</evidence>
<feature type="domain" description="Subtilisin-like protease fibronectin type-III" evidence="13">
    <location>
        <begin position="616"/>
        <end position="716"/>
    </location>
</feature>
<evidence type="ECO:0000313" key="14">
    <source>
        <dbReference type="EMBL" id="CAA2625261.1"/>
    </source>
</evidence>
<keyword evidence="6" id="KW-0325">Glycoprotein</keyword>
<dbReference type="Proteomes" id="UP001189122">
    <property type="component" value="Unassembled WGS sequence"/>
</dbReference>
<accession>A0A7I8J5H0</accession>
<dbReference type="AlphaFoldDB" id="A0A7I8J5H0"/>
<keyword evidence="3" id="KW-0732">Signal</keyword>
<organism evidence="14">
    <name type="scientific">Spirodela intermedia</name>
    <name type="common">Intermediate duckweed</name>
    <dbReference type="NCBI Taxonomy" id="51605"/>
    <lineage>
        <taxon>Eukaryota</taxon>
        <taxon>Viridiplantae</taxon>
        <taxon>Streptophyta</taxon>
        <taxon>Embryophyta</taxon>
        <taxon>Tracheophyta</taxon>
        <taxon>Spermatophyta</taxon>
        <taxon>Magnoliopsida</taxon>
        <taxon>Liliopsida</taxon>
        <taxon>Araceae</taxon>
        <taxon>Lemnoideae</taxon>
        <taxon>Spirodela</taxon>
    </lineage>
</organism>
<sequence>MNPSHKPEIHPTHAQWYAAHLQSLSIDPGRHLLYSYSLAFQGFAASLHPDHLPILRSSPAVLHLHPDPLLRLHTTHSPEFLGLLQPLNLGPSSAPPPNGSSLLQAAEAATKDVIIGVLDTGVWPESRSFDDAGIPEIPRRWRAPARPARQAQGVRFSSRPRRPWNPHLLHGGGLAGGERQPPGLRSGHRPRMATAARVAMYKVCWASGCFGSDILAGMDRAIADGVDVLSLSLGGGAAPYFHDTIAIGAFSAMERGIFVSCSAGNSGPMKGSLANTAPWILTVGAGTLDRDFPAVAALGSGASYAGVSLYSGPGMGSRMAPLVYDPPASSAGGKAAGNGSSGNLCLPGTLSPAKVRGKVVLCDRGVNARVEKGAVVKAAGGVGMILANAAANGEELVADSHLLPAVAVGLKNGDLIRKYAQFDRNPKVLLQFQGTVLNVRPSPVVAAFSSRGPNGVTPQILKPDVIGPGVNILAAWSGSVGPTGLSKDRRRSQFNIMSGTSMSCPHVSGIAALVKAAHPEWSPAAVKSALMTTAYTVDNAGSPLRDAAGGGGADPYGYGSGHVDPRRALSPGLVYDIAANDYVAFLCSLKYSLRQVQAITKRSNFTCSRRFRDPGDLNYPSFSIVFNSESRKAAVTYTRELTNVGEAASEYAVEVTAPASIAVTVKPSKLLFTRVGQKLRYSVSFSPVKVRSPEAPSFGWVTWKSGRHQVRSPVAVSWNKKVR</sequence>
<dbReference type="InterPro" id="IPR037045">
    <property type="entry name" value="S8pro/Inhibitor_I9_sf"/>
</dbReference>
<dbReference type="EMBL" id="CACRZD030000009">
    <property type="protein sequence ID" value="CAA6664642.1"/>
    <property type="molecule type" value="Genomic_DNA"/>
</dbReference>
<evidence type="ECO:0000259" key="10">
    <source>
        <dbReference type="Pfam" id="PF00082"/>
    </source>
</evidence>
<dbReference type="Pfam" id="PF17766">
    <property type="entry name" value="fn3_6"/>
    <property type="match status" value="1"/>
</dbReference>
<dbReference type="SUPFAM" id="SSF52025">
    <property type="entry name" value="PA domain"/>
    <property type="match status" value="1"/>
</dbReference>
<dbReference type="Pfam" id="PF00082">
    <property type="entry name" value="Peptidase_S8"/>
    <property type="match status" value="1"/>
</dbReference>
<evidence type="ECO:0000256" key="3">
    <source>
        <dbReference type="ARBA" id="ARBA00022729"/>
    </source>
</evidence>
<dbReference type="InterPro" id="IPR023828">
    <property type="entry name" value="Peptidase_S8_Ser-AS"/>
</dbReference>
<dbReference type="CDD" id="cd02120">
    <property type="entry name" value="PA_subtilisin_like"/>
    <property type="match status" value="1"/>
</dbReference>
<proteinExistence type="inferred from homology"/>
<keyword evidence="5 8" id="KW-0720">Serine protease</keyword>
<feature type="active site" description="Charge relay system" evidence="7 8">
    <location>
        <position position="501"/>
    </location>
</feature>
<evidence type="ECO:0000256" key="1">
    <source>
        <dbReference type="ARBA" id="ARBA00011073"/>
    </source>
</evidence>
<dbReference type="InterPro" id="IPR003137">
    <property type="entry name" value="PA_domain"/>
</dbReference>